<reference evidence="2" key="3">
    <citation type="submission" date="2023-10" db="EMBL/GenBank/DDBJ databases">
        <authorList>
            <person name="Picardeau M."/>
            <person name="Thibeaux R."/>
        </authorList>
    </citation>
    <scope>NUCLEOTIDE SEQUENCE</scope>
    <source>
        <strain evidence="2">ATI7-C-A5</strain>
    </source>
</reference>
<dbReference type="Proteomes" id="UP000232122">
    <property type="component" value="Unassembled WGS sequence"/>
</dbReference>
<protein>
    <recommendedName>
        <fullName evidence="5">Lipoprotein</fullName>
    </recommendedName>
</protein>
<evidence type="ECO:0008006" key="5">
    <source>
        <dbReference type="Google" id="ProtNLM"/>
    </source>
</evidence>
<keyword evidence="1" id="KW-0732">Signal</keyword>
<feature type="signal peptide" evidence="1">
    <location>
        <begin position="1"/>
        <end position="22"/>
    </location>
</feature>
<dbReference type="EMBL" id="NPEF02000024">
    <property type="protein sequence ID" value="MDV6237407.1"/>
    <property type="molecule type" value="Genomic_DNA"/>
</dbReference>
<gene>
    <name evidence="3" type="ORF">CH379_01480</name>
    <name evidence="2" type="ORF">CH379_017370</name>
</gene>
<comment type="caution">
    <text evidence="3">The sequence shown here is derived from an EMBL/GenBank/DDBJ whole genome shotgun (WGS) entry which is preliminary data.</text>
</comment>
<sequence length="227" mass="25470">MKKVFALAGIALLILLPALISAQLAGPPDEERAKKDVYIHWLKKNSGDKIQSIASNGEPVLIEKEESKSSVEVLYKFPFLVTVKRKDGSVTKTEVGANYVFVRTKGWLFSELGFGKNIVISDPGKEFPDKETALRLIEEGLLAERWRGKSVENLRVGEPVSGSDMDVPWYRYSGDYEVLDGNIRYVCNNFVVRLFKEESVSSAAEWRLEWKEKGVCRQGGSSYESSP</sequence>
<accession>A0A2N0BPL1</accession>
<reference evidence="2 4" key="2">
    <citation type="journal article" date="2018" name="Microb. Genom.">
        <title>Deciphering the unexplored Leptospira diversity from soils uncovers genomic evolution to virulence.</title>
        <authorList>
            <person name="Thibeaux R."/>
            <person name="Iraola G."/>
            <person name="Ferres I."/>
            <person name="Bierque E."/>
            <person name="Girault D."/>
            <person name="Soupe-Gilbert M.E."/>
            <person name="Picardeau M."/>
            <person name="Goarant C."/>
        </authorList>
    </citation>
    <scope>NUCLEOTIDE SEQUENCE [LARGE SCALE GENOMIC DNA]</scope>
    <source>
        <strain evidence="2 4">ATI7-C-A5</strain>
    </source>
</reference>
<evidence type="ECO:0000313" key="2">
    <source>
        <dbReference type="EMBL" id="MDV6237407.1"/>
    </source>
</evidence>
<dbReference type="OrthoDB" id="323241at2"/>
<keyword evidence="4" id="KW-1185">Reference proteome</keyword>
<accession>A0A2N0BDM7</accession>
<evidence type="ECO:0000313" key="4">
    <source>
        <dbReference type="Proteomes" id="UP000232122"/>
    </source>
</evidence>
<evidence type="ECO:0000313" key="3">
    <source>
        <dbReference type="EMBL" id="PJZ94648.1"/>
    </source>
</evidence>
<dbReference type="EMBL" id="NPEF01000008">
    <property type="protein sequence ID" value="PJZ94648.1"/>
    <property type="molecule type" value="Genomic_DNA"/>
</dbReference>
<name>A0A2N0BDM7_9LEPT</name>
<dbReference type="AlphaFoldDB" id="A0A2N0BDM7"/>
<organism evidence="3">
    <name type="scientific">Leptospira ellisii</name>
    <dbReference type="NCBI Taxonomy" id="2023197"/>
    <lineage>
        <taxon>Bacteria</taxon>
        <taxon>Pseudomonadati</taxon>
        <taxon>Spirochaetota</taxon>
        <taxon>Spirochaetia</taxon>
        <taxon>Leptospirales</taxon>
        <taxon>Leptospiraceae</taxon>
        <taxon>Leptospira</taxon>
    </lineage>
</organism>
<proteinExistence type="predicted"/>
<evidence type="ECO:0000256" key="1">
    <source>
        <dbReference type="SAM" id="SignalP"/>
    </source>
</evidence>
<feature type="chain" id="PRO_5044577255" description="Lipoprotein" evidence="1">
    <location>
        <begin position="23"/>
        <end position="227"/>
    </location>
</feature>
<reference evidence="3" key="1">
    <citation type="submission" date="2017-07" db="EMBL/GenBank/DDBJ databases">
        <title>Leptospira spp. isolated from tropical soils.</title>
        <authorList>
            <person name="Thibeaux R."/>
            <person name="Iraola G."/>
            <person name="Ferres I."/>
            <person name="Bierque E."/>
            <person name="Girault D."/>
            <person name="Soupe-Gilbert M.-E."/>
            <person name="Picardeau M."/>
            <person name="Goarant C."/>
        </authorList>
    </citation>
    <scope>NUCLEOTIDE SEQUENCE [LARGE SCALE GENOMIC DNA]</scope>
    <source>
        <strain evidence="3">ATI7-C-A5</strain>
    </source>
</reference>
<dbReference type="RefSeq" id="WP_100745679.1">
    <property type="nucleotide sequence ID" value="NZ_NPEF02000024.1"/>
</dbReference>